<dbReference type="PANTHER" id="PTHR22603:SF66">
    <property type="entry name" value="ETHANOLAMINE KINASE"/>
    <property type="match status" value="1"/>
</dbReference>
<dbReference type="GO" id="GO:0004305">
    <property type="term" value="F:ethanolamine kinase activity"/>
    <property type="evidence" value="ECO:0007669"/>
    <property type="project" value="UniProtKB-EC"/>
</dbReference>
<dbReference type="PANTHER" id="PTHR22603">
    <property type="entry name" value="CHOLINE/ETHANOALAMINE KINASE"/>
    <property type="match status" value="1"/>
</dbReference>
<keyword evidence="2" id="KW-1208">Phospholipid metabolism</keyword>
<keyword evidence="1" id="KW-0443">Lipid metabolism</keyword>
<organism evidence="6">
    <name type="scientific">Nilaparvata lugens</name>
    <name type="common">Brown planthopper</name>
    <dbReference type="NCBI Taxonomy" id="108931"/>
    <lineage>
        <taxon>Eukaryota</taxon>
        <taxon>Metazoa</taxon>
        <taxon>Ecdysozoa</taxon>
        <taxon>Arthropoda</taxon>
        <taxon>Hexapoda</taxon>
        <taxon>Insecta</taxon>
        <taxon>Pterygota</taxon>
        <taxon>Neoptera</taxon>
        <taxon>Paraneoptera</taxon>
        <taxon>Hemiptera</taxon>
        <taxon>Auchenorrhyncha</taxon>
        <taxon>Fulgoroidea</taxon>
        <taxon>Delphacidae</taxon>
        <taxon>Delphacinae</taxon>
        <taxon>Nilaparvata</taxon>
    </lineage>
</organism>
<dbReference type="EC" id="2.7.1.82" evidence="5"/>
<proteinExistence type="evidence at transcript level"/>
<evidence type="ECO:0000256" key="4">
    <source>
        <dbReference type="ARBA" id="ARBA00038211"/>
    </source>
</evidence>
<keyword evidence="6" id="KW-0418">Kinase</keyword>
<evidence type="ECO:0000313" key="6">
    <source>
        <dbReference type="EMBL" id="AQT27081.1"/>
    </source>
</evidence>
<accession>A0A1S6KZC0</accession>
<dbReference type="GO" id="GO:0005737">
    <property type="term" value="C:cytoplasm"/>
    <property type="evidence" value="ECO:0007669"/>
    <property type="project" value="TreeGrafter"/>
</dbReference>
<evidence type="ECO:0000256" key="1">
    <source>
        <dbReference type="ARBA" id="ARBA00023209"/>
    </source>
</evidence>
<dbReference type="Gene3D" id="3.90.1200.10">
    <property type="match status" value="1"/>
</dbReference>
<dbReference type="OrthoDB" id="10267235at2759"/>
<comment type="pathway">
    <text evidence="3">Phospholipid metabolism; phosphatidylethanolamine biosynthesis; phosphatidylethanolamine from ethanolamine: step 1/3.</text>
</comment>
<protein>
    <recommendedName>
        <fullName evidence="5">ethanolamine kinase</fullName>
        <ecNumber evidence="5">2.7.1.82</ecNumber>
    </recommendedName>
</protein>
<dbReference type="EMBL" id="KC223178">
    <property type="protein sequence ID" value="AQT27081.1"/>
    <property type="molecule type" value="mRNA"/>
</dbReference>
<dbReference type="GO" id="GO:0006646">
    <property type="term" value="P:phosphatidylethanolamine biosynthetic process"/>
    <property type="evidence" value="ECO:0007669"/>
    <property type="project" value="TreeGrafter"/>
</dbReference>
<dbReference type="Pfam" id="PF01633">
    <property type="entry name" value="Choline_kinase"/>
    <property type="match status" value="1"/>
</dbReference>
<evidence type="ECO:0000256" key="5">
    <source>
        <dbReference type="ARBA" id="ARBA00038874"/>
    </source>
</evidence>
<keyword evidence="6" id="KW-0808">Transferase</keyword>
<reference evidence="6" key="2">
    <citation type="journal article" date="2014" name="Insect Mol. Biol.">
        <title>Constructing the major biosynthesis pathways for amino acids in the brown planthopper, Nilaparvata lugens?Stal (Hemiptera: Delphacidae), based on the transcriptome data.</title>
        <authorList>
            <person name="Wan P.J."/>
            <person name="Yang L."/>
            <person name="Wang W.X."/>
            <person name="Fan J.M."/>
            <person name="Fu Q."/>
            <person name="Li G.Q."/>
        </authorList>
    </citation>
    <scope>NUCLEOTIDE SEQUENCE</scope>
</reference>
<name>A0A1S6KZC0_NILLU</name>
<dbReference type="InterPro" id="IPR011009">
    <property type="entry name" value="Kinase-like_dom_sf"/>
</dbReference>
<sequence length="378" mass="43286">MSLTGSKIPHLELTISLDESDLLKGAAEIISTLRPRWNLEHSTFKLFTDGITNKLVGCFNSKDVDDVVLVRVYGQNTDLLIDRKAETRNFILLQDFGYAPQLYATFHNGLVYEFVPGEVLTVGSVRSPAVYPLVARVMAGMHHVDCGPHVARQPALWDKVNNFLALIPDRFHSSHMQKRFEEGIPGGLDHLRRELCVLQAELSQLGSPIVFCHNDLLLANVIHRNTSTAPTANAITFIDYEYAAYNYQAFDIGNHFDEFAGVTDTDFSLYPERSFQLSWLRVYLEEYKRIERRGGVVKKGEEVEEKDKEEVVVTEEEVELLYVQVNKFALAAHFMWGVWAFVQAQHSTIDFNFLEYGIVRLKEYFARRDEFLSLQLLR</sequence>
<evidence type="ECO:0000256" key="2">
    <source>
        <dbReference type="ARBA" id="ARBA00023264"/>
    </source>
</evidence>
<keyword evidence="1" id="KW-0444">Lipid biosynthesis</keyword>
<reference evidence="6" key="1">
    <citation type="submission" date="2012-11" db="EMBL/GenBank/DDBJ databases">
        <authorList>
            <person name="Lucero-Rivera Y.E."/>
            <person name="Tovar-Ramirez D."/>
        </authorList>
    </citation>
    <scope>NUCLEOTIDE SEQUENCE</scope>
</reference>
<comment type="similarity">
    <text evidence="4">Belongs to the choline/ethanolamine kinase family.</text>
</comment>
<dbReference type="SUPFAM" id="SSF56112">
    <property type="entry name" value="Protein kinase-like (PK-like)"/>
    <property type="match status" value="1"/>
</dbReference>
<evidence type="ECO:0000256" key="3">
    <source>
        <dbReference type="ARBA" id="ARBA00037883"/>
    </source>
</evidence>
<dbReference type="CDD" id="cd05157">
    <property type="entry name" value="ETNK_euk"/>
    <property type="match status" value="1"/>
</dbReference>
<dbReference type="Gene3D" id="3.30.200.20">
    <property type="entry name" value="Phosphorylase Kinase, domain 1"/>
    <property type="match status" value="1"/>
</dbReference>
<dbReference type="AlphaFoldDB" id="A0A1S6KZC0"/>
<keyword evidence="1" id="KW-0594">Phospholipid biosynthesis</keyword>